<evidence type="ECO:0000256" key="4">
    <source>
        <dbReference type="ARBA" id="ARBA00022692"/>
    </source>
</evidence>
<keyword evidence="7 8" id="KW-0472">Membrane</keyword>
<dbReference type="InterPro" id="IPR045062">
    <property type="entry name" value="Cyt_c_biogenesis_CcsA/CcmC"/>
</dbReference>
<evidence type="ECO:0000256" key="2">
    <source>
        <dbReference type="ARBA" id="ARBA00005840"/>
    </source>
</evidence>
<dbReference type="GO" id="GO:0020037">
    <property type="term" value="F:heme binding"/>
    <property type="evidence" value="ECO:0007669"/>
    <property type="project" value="InterPro"/>
</dbReference>
<feature type="transmembrane region" description="Helical" evidence="8">
    <location>
        <begin position="12"/>
        <end position="32"/>
    </location>
</feature>
<proteinExistence type="inferred from homology"/>
<protein>
    <recommendedName>
        <fullName evidence="3">Heme exporter protein C</fullName>
    </recommendedName>
</protein>
<evidence type="ECO:0000256" key="8">
    <source>
        <dbReference type="SAM" id="Phobius"/>
    </source>
</evidence>
<dbReference type="PANTHER" id="PTHR30071">
    <property type="entry name" value="HEME EXPORTER PROTEIN C"/>
    <property type="match status" value="1"/>
</dbReference>
<dbReference type="GO" id="GO:0005886">
    <property type="term" value="C:plasma membrane"/>
    <property type="evidence" value="ECO:0007669"/>
    <property type="project" value="TreeGrafter"/>
</dbReference>
<comment type="similarity">
    <text evidence="2">Belongs to the CcmC/CycZ/HelC family.</text>
</comment>
<evidence type="ECO:0000313" key="10">
    <source>
        <dbReference type="EMBL" id="SMC05987.1"/>
    </source>
</evidence>
<feature type="transmembrane region" description="Helical" evidence="8">
    <location>
        <begin position="188"/>
        <end position="208"/>
    </location>
</feature>
<evidence type="ECO:0000256" key="6">
    <source>
        <dbReference type="ARBA" id="ARBA00022989"/>
    </source>
</evidence>
<dbReference type="AlphaFoldDB" id="A0A1W1WI92"/>
<evidence type="ECO:0000256" key="1">
    <source>
        <dbReference type="ARBA" id="ARBA00004141"/>
    </source>
</evidence>
<comment type="subcellular location">
    <subcellularLocation>
        <location evidence="1">Membrane</location>
        <topology evidence="1">Multi-pass membrane protein</topology>
    </subcellularLocation>
</comment>
<dbReference type="PRINTS" id="PR01386">
    <property type="entry name" value="CCMCBIOGNSIS"/>
</dbReference>
<dbReference type="STRING" id="28034.BFX07_12335"/>
<feature type="transmembrane region" description="Helical" evidence="8">
    <location>
        <begin position="44"/>
        <end position="71"/>
    </location>
</feature>
<dbReference type="PANTHER" id="PTHR30071:SF1">
    <property type="entry name" value="CYTOCHROME B_B6 PROTEIN-RELATED"/>
    <property type="match status" value="1"/>
</dbReference>
<dbReference type="Proteomes" id="UP000192660">
    <property type="component" value="Unassembled WGS sequence"/>
</dbReference>
<evidence type="ECO:0000256" key="3">
    <source>
        <dbReference type="ARBA" id="ARBA00016463"/>
    </source>
</evidence>
<dbReference type="GO" id="GO:0015232">
    <property type="term" value="F:heme transmembrane transporter activity"/>
    <property type="evidence" value="ECO:0007669"/>
    <property type="project" value="InterPro"/>
</dbReference>
<keyword evidence="6 8" id="KW-1133">Transmembrane helix</keyword>
<feature type="transmembrane region" description="Helical" evidence="8">
    <location>
        <begin position="83"/>
        <end position="103"/>
    </location>
</feature>
<evidence type="ECO:0000256" key="5">
    <source>
        <dbReference type="ARBA" id="ARBA00022748"/>
    </source>
</evidence>
<dbReference type="InterPro" id="IPR003557">
    <property type="entry name" value="Cyt_c_biogenesis_CcmC"/>
</dbReference>
<feature type="transmembrane region" description="Helical" evidence="8">
    <location>
        <begin position="145"/>
        <end position="168"/>
    </location>
</feature>
<dbReference type="RefSeq" id="WP_020373762.1">
    <property type="nucleotide sequence ID" value="NZ_FWWY01000001.1"/>
</dbReference>
<keyword evidence="4 8" id="KW-0812">Transmembrane</keyword>
<evidence type="ECO:0000256" key="7">
    <source>
        <dbReference type="ARBA" id="ARBA00023136"/>
    </source>
</evidence>
<evidence type="ECO:0000313" key="11">
    <source>
        <dbReference type="Proteomes" id="UP000192660"/>
    </source>
</evidence>
<keyword evidence="11" id="KW-1185">Reference proteome</keyword>
<feature type="domain" description="Cytochrome c assembly protein" evidence="9">
    <location>
        <begin position="15"/>
        <end position="171"/>
    </location>
</feature>
<dbReference type="EMBL" id="FWWY01000001">
    <property type="protein sequence ID" value="SMC05987.1"/>
    <property type="molecule type" value="Genomic_DNA"/>
</dbReference>
<organism evidence="10 11">
    <name type="scientific">Sulfobacillus thermosulfidooxidans (strain DSM 9293 / VKM B-1269 / AT-1)</name>
    <dbReference type="NCBI Taxonomy" id="929705"/>
    <lineage>
        <taxon>Bacteria</taxon>
        <taxon>Bacillati</taxon>
        <taxon>Bacillota</taxon>
        <taxon>Clostridia</taxon>
        <taxon>Eubacteriales</taxon>
        <taxon>Clostridiales Family XVII. Incertae Sedis</taxon>
        <taxon>Sulfobacillus</taxon>
    </lineage>
</organism>
<dbReference type="InterPro" id="IPR002541">
    <property type="entry name" value="Cyt_c_assembly"/>
</dbReference>
<reference evidence="11" key="1">
    <citation type="submission" date="2017-04" db="EMBL/GenBank/DDBJ databases">
        <authorList>
            <person name="Varghese N."/>
            <person name="Submissions S."/>
        </authorList>
    </citation>
    <scope>NUCLEOTIDE SEQUENCE [LARGE SCALE GENOMIC DNA]</scope>
    <source>
        <strain evidence="11">DSM 9293</strain>
    </source>
</reference>
<gene>
    <name evidence="10" type="ORF">SAMN00768000_2573</name>
</gene>
<accession>A0A1W1WI92</accession>
<dbReference type="GO" id="GO:0017004">
    <property type="term" value="P:cytochrome complex assembly"/>
    <property type="evidence" value="ECO:0007669"/>
    <property type="project" value="UniProtKB-KW"/>
</dbReference>
<name>A0A1W1WI92_SULTA</name>
<dbReference type="OrthoDB" id="9814290at2"/>
<keyword evidence="5" id="KW-0201">Cytochrome c-type biogenesis</keyword>
<sequence>MVPLRKQLVTKYAVILVLPLFVAALYADLIWSPDDRVLGASQRIFYFHMGAAVVAALAFTLTFGASLGYLLIKDLRWDHMAAASAEIGTVFTAMVLFSGILWGKAAWGVWWTWDPRLTSTLILWVLFAGYLLLREWSEDLGKRATYSAVLAIVAYIDVPIDYMAVRWWRSVHPVVITTQGIHMAPKMVDAMLLSMVAMMAIFVIWMVIRMRLLDAEWRLRQIYQRRHQVLEDPPSS</sequence>
<dbReference type="Pfam" id="PF01578">
    <property type="entry name" value="Cytochrom_C_asm"/>
    <property type="match status" value="1"/>
</dbReference>
<evidence type="ECO:0000259" key="9">
    <source>
        <dbReference type="Pfam" id="PF01578"/>
    </source>
</evidence>
<feature type="transmembrane region" description="Helical" evidence="8">
    <location>
        <begin position="115"/>
        <end position="133"/>
    </location>
</feature>